<comment type="caution">
    <text evidence="4">The sequence shown here is derived from an EMBL/GenBank/DDBJ whole genome shotgun (WGS) entry which is preliminary data.</text>
</comment>
<dbReference type="PANTHER" id="PTHR34948:SF2">
    <property type="entry name" value="TRIPHOSPHATE TUNNEL METALLOENZYME 3"/>
    <property type="match status" value="1"/>
</dbReference>
<evidence type="ECO:0000313" key="4">
    <source>
        <dbReference type="EMBL" id="KAL0340468.1"/>
    </source>
</evidence>
<dbReference type="Pfam" id="PF10471">
    <property type="entry name" value="ANAPC_CDC26"/>
    <property type="match status" value="1"/>
</dbReference>
<dbReference type="Gene3D" id="2.40.320.10">
    <property type="entry name" value="Hypothetical Protein Pfu-838710-001"/>
    <property type="match status" value="1"/>
</dbReference>
<reference evidence="4" key="2">
    <citation type="journal article" date="2024" name="Plant">
        <title>Genomic evolution and insights into agronomic trait innovations of Sesamum species.</title>
        <authorList>
            <person name="Miao H."/>
            <person name="Wang L."/>
            <person name="Qu L."/>
            <person name="Liu H."/>
            <person name="Sun Y."/>
            <person name="Le M."/>
            <person name="Wang Q."/>
            <person name="Wei S."/>
            <person name="Zheng Y."/>
            <person name="Lin W."/>
            <person name="Duan Y."/>
            <person name="Cao H."/>
            <person name="Xiong S."/>
            <person name="Wang X."/>
            <person name="Wei L."/>
            <person name="Li C."/>
            <person name="Ma Q."/>
            <person name="Ju M."/>
            <person name="Zhao R."/>
            <person name="Li G."/>
            <person name="Mu C."/>
            <person name="Tian Q."/>
            <person name="Mei H."/>
            <person name="Zhang T."/>
            <person name="Gao T."/>
            <person name="Zhang H."/>
        </authorList>
    </citation>
    <scope>NUCLEOTIDE SEQUENCE</scope>
    <source>
        <strain evidence="4">G02</strain>
    </source>
</reference>
<proteinExistence type="predicted"/>
<feature type="region of interest" description="Disordered" evidence="2">
    <location>
        <begin position="1"/>
        <end position="36"/>
    </location>
</feature>
<organism evidence="4">
    <name type="scientific">Sesamum radiatum</name>
    <name type="common">Black benniseed</name>
    <dbReference type="NCBI Taxonomy" id="300843"/>
    <lineage>
        <taxon>Eukaryota</taxon>
        <taxon>Viridiplantae</taxon>
        <taxon>Streptophyta</taxon>
        <taxon>Embryophyta</taxon>
        <taxon>Tracheophyta</taxon>
        <taxon>Spermatophyta</taxon>
        <taxon>Magnoliopsida</taxon>
        <taxon>eudicotyledons</taxon>
        <taxon>Gunneridae</taxon>
        <taxon>Pentapetalae</taxon>
        <taxon>asterids</taxon>
        <taxon>lamiids</taxon>
        <taxon>Lamiales</taxon>
        <taxon>Pedaliaceae</taxon>
        <taxon>Sesamum</taxon>
    </lineage>
</organism>
<sequence>MLRRKPTKIEVKVEDKEELEEARKHAAAAASSSAAAPSASTLLHHFDRSSHDPSSKSHRIVFILNQYGFIFKIDNGGRSKAPIAKQILPPEAPLFTLSISHCHSPPTQHVLRWIGFRAELAAGRAPSPLPRGNPPAQMFFCLKAKAVLSNGVSRVEEDEEEVDPAIGKACFEDPQKLIDVDSRVLRRVKEEFGVKGFVGLGGFWNVRNVCEWNGVKLEVDEVKYDFGDMYEVECESIEPERIKGMIEEYFKENGIEYSDSVMSKFAIFRAGKLPS</sequence>
<name>A0AAW2NBH5_SESRA</name>
<dbReference type="AlphaFoldDB" id="A0AAW2NBH5"/>
<evidence type="ECO:0000259" key="3">
    <source>
        <dbReference type="Pfam" id="PF01928"/>
    </source>
</evidence>
<dbReference type="GO" id="GO:0031145">
    <property type="term" value="P:anaphase-promoting complex-dependent catabolic process"/>
    <property type="evidence" value="ECO:0007669"/>
    <property type="project" value="InterPro"/>
</dbReference>
<dbReference type="EMBL" id="JACGWJ010000020">
    <property type="protein sequence ID" value="KAL0340468.1"/>
    <property type="molecule type" value="Genomic_DNA"/>
</dbReference>
<dbReference type="GO" id="GO:0005680">
    <property type="term" value="C:anaphase-promoting complex"/>
    <property type="evidence" value="ECO:0007669"/>
    <property type="project" value="InterPro"/>
</dbReference>
<dbReference type="GO" id="GO:0016462">
    <property type="term" value="F:pyrophosphatase activity"/>
    <property type="evidence" value="ECO:0007669"/>
    <property type="project" value="UniProtKB-ARBA"/>
</dbReference>
<dbReference type="InterPro" id="IPR023577">
    <property type="entry name" value="CYTH_domain"/>
</dbReference>
<evidence type="ECO:0000256" key="1">
    <source>
        <dbReference type="ARBA" id="ARBA00022786"/>
    </source>
</evidence>
<dbReference type="Pfam" id="PF01928">
    <property type="entry name" value="CYTH"/>
    <property type="match status" value="1"/>
</dbReference>
<accession>A0AAW2NBH5</accession>
<feature type="compositionally biased region" description="Low complexity" evidence="2">
    <location>
        <begin position="27"/>
        <end position="36"/>
    </location>
</feature>
<dbReference type="PANTHER" id="PTHR34948">
    <property type="entry name" value="OS08G0299200 PROTEIN"/>
    <property type="match status" value="1"/>
</dbReference>
<dbReference type="InterPro" id="IPR033469">
    <property type="entry name" value="CYTH-like_dom_sf"/>
</dbReference>
<evidence type="ECO:0000256" key="2">
    <source>
        <dbReference type="SAM" id="MobiDB-lite"/>
    </source>
</evidence>
<gene>
    <name evidence="4" type="ORF">Sradi_4563600</name>
</gene>
<protein>
    <submittedName>
        <fullName evidence="4">Triphosphate tunnel metalloenzyme 3</fullName>
    </submittedName>
</protein>
<reference evidence="4" key="1">
    <citation type="submission" date="2020-06" db="EMBL/GenBank/DDBJ databases">
        <authorList>
            <person name="Li T."/>
            <person name="Hu X."/>
            <person name="Zhang T."/>
            <person name="Song X."/>
            <person name="Zhang H."/>
            <person name="Dai N."/>
            <person name="Sheng W."/>
            <person name="Hou X."/>
            <person name="Wei L."/>
        </authorList>
    </citation>
    <scope>NUCLEOTIDE SEQUENCE</scope>
    <source>
        <strain evidence="4">G02</strain>
        <tissue evidence="4">Leaf</tissue>
    </source>
</reference>
<dbReference type="InterPro" id="IPR018860">
    <property type="entry name" value="APC_suCDC26"/>
</dbReference>
<feature type="domain" description="CYTH" evidence="3">
    <location>
        <begin position="176"/>
        <end position="259"/>
    </location>
</feature>
<dbReference type="SUPFAM" id="SSF55154">
    <property type="entry name" value="CYTH-like phosphatases"/>
    <property type="match status" value="1"/>
</dbReference>
<keyword evidence="1" id="KW-0833">Ubl conjugation pathway</keyword>